<protein>
    <recommendedName>
        <fullName evidence="7">Large ribosomal subunit protein mL42</fullName>
    </recommendedName>
</protein>
<dbReference type="GO" id="GO:0005762">
    <property type="term" value="C:mitochondrial large ribosomal subunit"/>
    <property type="evidence" value="ECO:0007669"/>
    <property type="project" value="TreeGrafter"/>
</dbReference>
<evidence type="ECO:0000256" key="3">
    <source>
        <dbReference type="ARBA" id="ARBA00022946"/>
    </source>
</evidence>
<organism evidence="8 9">
    <name type="scientific">Catagonus wagneri</name>
    <name type="common">Chacoan peccary</name>
    <dbReference type="NCBI Taxonomy" id="51154"/>
    <lineage>
        <taxon>Eukaryota</taxon>
        <taxon>Metazoa</taxon>
        <taxon>Chordata</taxon>
        <taxon>Craniata</taxon>
        <taxon>Vertebrata</taxon>
        <taxon>Euteleostomi</taxon>
        <taxon>Mammalia</taxon>
        <taxon>Eutheria</taxon>
        <taxon>Laurasiatheria</taxon>
        <taxon>Artiodactyla</taxon>
        <taxon>Suina</taxon>
        <taxon>Tayassuidae</taxon>
        <taxon>Catagonus</taxon>
    </lineage>
</organism>
<keyword evidence="6" id="KW-0687">Ribonucleoprotein</keyword>
<dbReference type="InterPro" id="IPR019346">
    <property type="entry name" value="Ribosomal_mL42"/>
</dbReference>
<evidence type="ECO:0000256" key="2">
    <source>
        <dbReference type="ARBA" id="ARBA00005556"/>
    </source>
</evidence>
<comment type="subcellular location">
    <subcellularLocation>
        <location evidence="1">Mitochondrion</location>
    </subcellularLocation>
</comment>
<keyword evidence="4" id="KW-0689">Ribosomal protein</keyword>
<evidence type="ECO:0000256" key="7">
    <source>
        <dbReference type="ARBA" id="ARBA00035189"/>
    </source>
</evidence>
<evidence type="ECO:0000256" key="1">
    <source>
        <dbReference type="ARBA" id="ARBA00004173"/>
    </source>
</evidence>
<comment type="similarity">
    <text evidence="2">Belongs to the mitochondrion-specific ribosomal protein mL42 family.</text>
</comment>
<reference evidence="8" key="2">
    <citation type="submission" date="2025-09" db="UniProtKB">
        <authorList>
            <consortium name="Ensembl"/>
        </authorList>
    </citation>
    <scope>IDENTIFICATION</scope>
</reference>
<keyword evidence="9" id="KW-1185">Reference proteome</keyword>
<evidence type="ECO:0000256" key="5">
    <source>
        <dbReference type="ARBA" id="ARBA00023128"/>
    </source>
</evidence>
<evidence type="ECO:0000256" key="6">
    <source>
        <dbReference type="ARBA" id="ARBA00023274"/>
    </source>
</evidence>
<evidence type="ECO:0000313" key="9">
    <source>
        <dbReference type="Proteomes" id="UP000694540"/>
    </source>
</evidence>
<name>A0A8C3VMX7_9CETA</name>
<evidence type="ECO:0000313" key="8">
    <source>
        <dbReference type="Ensembl" id="ENSCWAP00000000783.1"/>
    </source>
</evidence>
<dbReference type="Pfam" id="PF10210">
    <property type="entry name" value="MRP-S32"/>
    <property type="match status" value="1"/>
</dbReference>
<dbReference type="Proteomes" id="UP000694540">
    <property type="component" value="Unplaced"/>
</dbReference>
<dbReference type="Ensembl" id="ENSCWAT00000000880.1">
    <property type="protein sequence ID" value="ENSCWAP00000000783.1"/>
    <property type="gene ID" value="ENSCWAG00000000677.1"/>
</dbReference>
<dbReference type="AlphaFoldDB" id="A0A8C3VMX7"/>
<evidence type="ECO:0000256" key="4">
    <source>
        <dbReference type="ARBA" id="ARBA00022980"/>
    </source>
</evidence>
<accession>A0A8C3VMX7</accession>
<dbReference type="GeneTree" id="ENSGT00390000010491"/>
<keyword evidence="5" id="KW-0496">Mitochondrion</keyword>
<dbReference type="PANTHER" id="PTHR13450">
    <property type="entry name" value="MITOCHONDRIAL 39S RIBOSOMAL PROTEIN L42"/>
    <property type="match status" value="1"/>
</dbReference>
<reference evidence="8" key="1">
    <citation type="submission" date="2025-08" db="UniProtKB">
        <authorList>
            <consortium name="Ensembl"/>
        </authorList>
    </citation>
    <scope>IDENTIFICATION</scope>
</reference>
<keyword evidence="3" id="KW-0809">Transit peptide</keyword>
<sequence>MALAAVKWATSSRTILFPIQSGALDCVCCKSTYSSLSDDYNCKVELALMSDGRTVVCCHLSVDIPYEHTKPYRNFGRKLYPPLGRCGIYT</sequence>
<dbReference type="PANTHER" id="PTHR13450:SF4">
    <property type="entry name" value="LARGE RIBOSOMAL SUBUNIT PROTEIN ML42"/>
    <property type="match status" value="1"/>
</dbReference>
<proteinExistence type="inferred from homology"/>